<dbReference type="AlphaFoldDB" id="A0A551X3V0"/>
<reference evidence="2 3" key="1">
    <citation type="submission" date="2019-01" db="EMBL/GenBank/DDBJ databases">
        <title>Coherence of Microcystis species and biogeography revealed through population genomics.</title>
        <authorList>
            <person name="Perez-Carrascal O.M."/>
            <person name="Terrat Y."/>
            <person name="Giani A."/>
            <person name="Fortin N."/>
            <person name="Tromas N."/>
            <person name="Shapiro B.J."/>
        </authorList>
    </citation>
    <scope>NUCLEOTIDE SEQUENCE [LARGE SCALE GENOMIC DNA]</scope>
    <source>
        <strain evidence="2">Ma_QC_C_20070703_M131</strain>
    </source>
</reference>
<organism evidence="2 3">
    <name type="scientific">Microcystis aeruginosa Ma_QC_C_20070703_M131</name>
    <dbReference type="NCBI Taxonomy" id="2486263"/>
    <lineage>
        <taxon>Bacteria</taxon>
        <taxon>Bacillati</taxon>
        <taxon>Cyanobacteriota</taxon>
        <taxon>Cyanophyceae</taxon>
        <taxon>Oscillatoriophycideae</taxon>
        <taxon>Chroococcales</taxon>
        <taxon>Microcystaceae</taxon>
        <taxon>Microcystis</taxon>
    </lineage>
</organism>
<dbReference type="InterPro" id="IPR009537">
    <property type="entry name" value="DUF1156"/>
</dbReference>
<protein>
    <submittedName>
        <fullName evidence="2">DUF1156 domain-containing protein</fullName>
    </submittedName>
</protein>
<evidence type="ECO:0000259" key="1">
    <source>
        <dbReference type="Pfam" id="PF06634"/>
    </source>
</evidence>
<name>A0A551X3V0_MICAE</name>
<dbReference type="EMBL" id="SFCA01000244">
    <property type="protein sequence ID" value="TRT43340.1"/>
    <property type="molecule type" value="Genomic_DNA"/>
</dbReference>
<dbReference type="Proteomes" id="UP000316443">
    <property type="component" value="Unassembled WGS sequence"/>
</dbReference>
<evidence type="ECO:0000313" key="2">
    <source>
        <dbReference type="EMBL" id="TRT43340.1"/>
    </source>
</evidence>
<proteinExistence type="predicted"/>
<comment type="caution">
    <text evidence="2">The sequence shown here is derived from an EMBL/GenBank/DDBJ whole genome shotgun (WGS) entry which is preliminary data.</text>
</comment>
<gene>
    <name evidence="2" type="ORF">EWV85_22250</name>
</gene>
<accession>A0A551X3V0</accession>
<evidence type="ECO:0000313" key="3">
    <source>
        <dbReference type="Proteomes" id="UP000316443"/>
    </source>
</evidence>
<dbReference type="Pfam" id="PF06634">
    <property type="entry name" value="DUF1156"/>
    <property type="match status" value="1"/>
</dbReference>
<sequence>MTTYPKRLIEVDLPIKGISAHARREKSIRHGHISTLHSAA</sequence>
<feature type="domain" description="DUF1156" evidence="1">
    <location>
        <begin position="13"/>
        <end position="38"/>
    </location>
</feature>